<feature type="compositionally biased region" description="Polar residues" evidence="1">
    <location>
        <begin position="23"/>
        <end position="32"/>
    </location>
</feature>
<feature type="compositionally biased region" description="Basic and acidic residues" evidence="1">
    <location>
        <begin position="100"/>
        <end position="115"/>
    </location>
</feature>
<protein>
    <submittedName>
        <fullName evidence="2">Uncharacterized protein</fullName>
    </submittedName>
</protein>
<feature type="region of interest" description="Disordered" evidence="1">
    <location>
        <begin position="228"/>
        <end position="278"/>
    </location>
</feature>
<feature type="compositionally biased region" description="Acidic residues" evidence="1">
    <location>
        <begin position="253"/>
        <end position="278"/>
    </location>
</feature>
<keyword evidence="3" id="KW-1185">Reference proteome</keyword>
<gene>
    <name evidence="2" type="ORF">JAAARDRAFT_196929</name>
</gene>
<evidence type="ECO:0000256" key="1">
    <source>
        <dbReference type="SAM" id="MobiDB-lite"/>
    </source>
</evidence>
<organism evidence="2 3">
    <name type="scientific">Jaapia argillacea MUCL 33604</name>
    <dbReference type="NCBI Taxonomy" id="933084"/>
    <lineage>
        <taxon>Eukaryota</taxon>
        <taxon>Fungi</taxon>
        <taxon>Dikarya</taxon>
        <taxon>Basidiomycota</taxon>
        <taxon>Agaricomycotina</taxon>
        <taxon>Agaricomycetes</taxon>
        <taxon>Agaricomycetidae</taxon>
        <taxon>Jaapiales</taxon>
        <taxon>Jaapiaceae</taxon>
        <taxon>Jaapia</taxon>
    </lineage>
</organism>
<dbReference type="STRING" id="933084.A0A067PSB4"/>
<dbReference type="AlphaFoldDB" id="A0A067PSB4"/>
<evidence type="ECO:0000313" key="3">
    <source>
        <dbReference type="Proteomes" id="UP000027265"/>
    </source>
</evidence>
<evidence type="ECO:0000313" key="2">
    <source>
        <dbReference type="EMBL" id="KDQ54192.1"/>
    </source>
</evidence>
<dbReference type="EMBL" id="KL197730">
    <property type="protein sequence ID" value="KDQ54192.1"/>
    <property type="molecule type" value="Genomic_DNA"/>
</dbReference>
<dbReference type="InParanoid" id="A0A067PSB4"/>
<feature type="compositionally biased region" description="Polar residues" evidence="1">
    <location>
        <begin position="61"/>
        <end position="71"/>
    </location>
</feature>
<dbReference type="Proteomes" id="UP000027265">
    <property type="component" value="Unassembled WGS sequence"/>
</dbReference>
<accession>A0A067PSB4</accession>
<dbReference type="OrthoDB" id="3266957at2759"/>
<feature type="region of interest" description="Disordered" evidence="1">
    <location>
        <begin position="1"/>
        <end position="73"/>
    </location>
</feature>
<name>A0A067PSB4_9AGAM</name>
<sequence>MASGSKKTGKLKGKKQTPPKTNGVRTRSTQKNPAAPPVDNAQAPDTAAEGQTDKRGPATEAQATITSNQGRTLEDMGNQLKTLENLIAQAQEARIAAENTQKEAKAQLEAHEAAAKENTNSQRSKDNKLIPKLVLKKGEALQLQRRRGLEDNMEHYNFILREVRVVTQQSGLDWRKDWRQHPAAGLADAFAVARHRAPTLENYENDWATAEIIKQYFGNLCRQYGEKTGEKCKSGGNRPQGRSKHRKIIGQVDMEEDGGDEDSGDDGGDEEGDDGMDD</sequence>
<proteinExistence type="predicted"/>
<dbReference type="HOGENOM" id="CLU_1001385_0_0_1"/>
<feature type="compositionally biased region" description="Basic residues" evidence="1">
    <location>
        <begin position="7"/>
        <end position="17"/>
    </location>
</feature>
<reference evidence="3" key="1">
    <citation type="journal article" date="2014" name="Proc. Natl. Acad. Sci. U.S.A.">
        <title>Extensive sampling of basidiomycete genomes demonstrates inadequacy of the white-rot/brown-rot paradigm for wood decay fungi.</title>
        <authorList>
            <person name="Riley R."/>
            <person name="Salamov A.A."/>
            <person name="Brown D.W."/>
            <person name="Nagy L.G."/>
            <person name="Floudas D."/>
            <person name="Held B.W."/>
            <person name="Levasseur A."/>
            <person name="Lombard V."/>
            <person name="Morin E."/>
            <person name="Otillar R."/>
            <person name="Lindquist E.A."/>
            <person name="Sun H."/>
            <person name="LaButti K.M."/>
            <person name="Schmutz J."/>
            <person name="Jabbour D."/>
            <person name="Luo H."/>
            <person name="Baker S.E."/>
            <person name="Pisabarro A.G."/>
            <person name="Walton J.D."/>
            <person name="Blanchette R.A."/>
            <person name="Henrissat B."/>
            <person name="Martin F."/>
            <person name="Cullen D."/>
            <person name="Hibbett D.S."/>
            <person name="Grigoriev I.V."/>
        </authorList>
    </citation>
    <scope>NUCLEOTIDE SEQUENCE [LARGE SCALE GENOMIC DNA]</scope>
    <source>
        <strain evidence="3">MUCL 33604</strain>
    </source>
</reference>
<feature type="region of interest" description="Disordered" evidence="1">
    <location>
        <begin position="98"/>
        <end position="127"/>
    </location>
</feature>